<proteinExistence type="predicted"/>
<name>A0ACA9N5A7_9GLOM</name>
<comment type="caution">
    <text evidence="1">The sequence shown here is derived from an EMBL/GenBank/DDBJ whole genome shotgun (WGS) entry which is preliminary data.</text>
</comment>
<dbReference type="Proteomes" id="UP000789860">
    <property type="component" value="Unassembled WGS sequence"/>
</dbReference>
<gene>
    <name evidence="1" type="ORF">SCALOS_LOCUS8142</name>
</gene>
<evidence type="ECO:0000313" key="1">
    <source>
        <dbReference type="EMBL" id="CAG8635962.1"/>
    </source>
</evidence>
<feature type="non-terminal residue" evidence="1">
    <location>
        <position position="1"/>
    </location>
</feature>
<keyword evidence="2" id="KW-1185">Reference proteome</keyword>
<accession>A0ACA9N5A7</accession>
<protein>
    <submittedName>
        <fullName evidence="1">9157_t:CDS:1</fullName>
    </submittedName>
</protein>
<sequence length="121" mass="14375">KKEDYGLDWLEEGGNKIEKEYLIEDLNEIQNLWPVTCLVSQEEEEFQPIPDIFDYYYENEVRLGVEYEIGELEENQKRQLGHLIDRNVNLGAQSIHELGRTNIIQHTIPTQKNLPIRQRSY</sequence>
<dbReference type="EMBL" id="CAJVPM010020629">
    <property type="protein sequence ID" value="CAG8635962.1"/>
    <property type="molecule type" value="Genomic_DNA"/>
</dbReference>
<reference evidence="1" key="1">
    <citation type="submission" date="2021-06" db="EMBL/GenBank/DDBJ databases">
        <authorList>
            <person name="Kallberg Y."/>
            <person name="Tangrot J."/>
            <person name="Rosling A."/>
        </authorList>
    </citation>
    <scope>NUCLEOTIDE SEQUENCE</scope>
    <source>
        <strain evidence="1">AU212A</strain>
    </source>
</reference>
<evidence type="ECO:0000313" key="2">
    <source>
        <dbReference type="Proteomes" id="UP000789860"/>
    </source>
</evidence>
<organism evidence="1 2">
    <name type="scientific">Scutellospora calospora</name>
    <dbReference type="NCBI Taxonomy" id="85575"/>
    <lineage>
        <taxon>Eukaryota</taxon>
        <taxon>Fungi</taxon>
        <taxon>Fungi incertae sedis</taxon>
        <taxon>Mucoromycota</taxon>
        <taxon>Glomeromycotina</taxon>
        <taxon>Glomeromycetes</taxon>
        <taxon>Diversisporales</taxon>
        <taxon>Gigasporaceae</taxon>
        <taxon>Scutellospora</taxon>
    </lineage>
</organism>